<evidence type="ECO:0000256" key="1">
    <source>
        <dbReference type="ARBA" id="ARBA00009480"/>
    </source>
</evidence>
<name>A0A9D4TER8_CHLVU</name>
<keyword evidence="6" id="KW-1185">Reference proteome</keyword>
<organism evidence="5 6">
    <name type="scientific">Chlorella vulgaris</name>
    <name type="common">Green alga</name>
    <dbReference type="NCBI Taxonomy" id="3077"/>
    <lineage>
        <taxon>Eukaryota</taxon>
        <taxon>Viridiplantae</taxon>
        <taxon>Chlorophyta</taxon>
        <taxon>core chlorophytes</taxon>
        <taxon>Trebouxiophyceae</taxon>
        <taxon>Chlorellales</taxon>
        <taxon>Chlorellaceae</taxon>
        <taxon>Chlorella clade</taxon>
        <taxon>Chlorella</taxon>
    </lineage>
</organism>
<dbReference type="SMART" id="SM00397">
    <property type="entry name" value="t_SNARE"/>
    <property type="match status" value="2"/>
</dbReference>
<dbReference type="PANTHER" id="PTHR19305">
    <property type="entry name" value="SYNAPTOSOMAL ASSOCIATED PROTEIN"/>
    <property type="match status" value="1"/>
</dbReference>
<evidence type="ECO:0000259" key="4">
    <source>
        <dbReference type="PROSITE" id="PS50192"/>
    </source>
</evidence>
<dbReference type="InterPro" id="IPR000727">
    <property type="entry name" value="T_SNARE_dom"/>
</dbReference>
<comment type="caution">
    <text evidence="5">The sequence shown here is derived from an EMBL/GenBank/DDBJ whole genome shotgun (WGS) entry which is preliminary data.</text>
</comment>
<dbReference type="AlphaFoldDB" id="A0A9D4TER8"/>
<evidence type="ECO:0000256" key="2">
    <source>
        <dbReference type="ARBA" id="ARBA00022927"/>
    </source>
</evidence>
<dbReference type="PROSITE" id="PS50192">
    <property type="entry name" value="T_SNARE"/>
    <property type="match status" value="2"/>
</dbReference>
<reference evidence="5" key="1">
    <citation type="journal article" date="2019" name="Plant J.">
        <title>Chlorella vulgaris genome assembly and annotation reveals the molecular basis for metabolic acclimation to high light conditions.</title>
        <authorList>
            <person name="Cecchin M."/>
            <person name="Marcolungo L."/>
            <person name="Rossato M."/>
            <person name="Girolomoni L."/>
            <person name="Cosentino E."/>
            <person name="Cuine S."/>
            <person name="Li-Beisson Y."/>
            <person name="Delledonne M."/>
            <person name="Ballottari M."/>
        </authorList>
    </citation>
    <scope>NUCLEOTIDE SEQUENCE</scope>
    <source>
        <strain evidence="5">211/11P</strain>
    </source>
</reference>
<dbReference type="PANTHER" id="PTHR19305:SF9">
    <property type="entry name" value="SYNAPTOSOMAL-ASSOCIATED PROTEIN 29"/>
    <property type="match status" value="1"/>
</dbReference>
<dbReference type="CDD" id="cd15841">
    <property type="entry name" value="SNARE_Qc"/>
    <property type="match status" value="1"/>
</dbReference>
<feature type="domain" description="T-SNARE coiled-coil homology" evidence="4">
    <location>
        <begin position="53"/>
        <end position="115"/>
    </location>
</feature>
<feature type="region of interest" description="Disordered" evidence="3">
    <location>
        <begin position="301"/>
        <end position="320"/>
    </location>
</feature>
<gene>
    <name evidence="5" type="ORF">D9Q98_009656</name>
</gene>
<dbReference type="GO" id="GO:0005886">
    <property type="term" value="C:plasma membrane"/>
    <property type="evidence" value="ECO:0007669"/>
    <property type="project" value="TreeGrafter"/>
</dbReference>
<dbReference type="SUPFAM" id="SSF58038">
    <property type="entry name" value="SNARE fusion complex"/>
    <property type="match status" value="2"/>
</dbReference>
<dbReference type="Gene3D" id="1.20.5.110">
    <property type="match status" value="2"/>
</dbReference>
<feature type="domain" description="T-SNARE coiled-coil homology" evidence="4">
    <location>
        <begin position="238"/>
        <end position="300"/>
    </location>
</feature>
<keyword evidence="2" id="KW-0813">Transport</keyword>
<comment type="similarity">
    <text evidence="1">Belongs to the SNAP-25 family.</text>
</comment>
<dbReference type="Proteomes" id="UP001055712">
    <property type="component" value="Unassembled WGS sequence"/>
</dbReference>
<evidence type="ECO:0000313" key="6">
    <source>
        <dbReference type="Proteomes" id="UP001055712"/>
    </source>
</evidence>
<protein>
    <recommendedName>
        <fullName evidence="4">t-SNARE coiled-coil homology domain-containing protein</fullName>
    </recommendedName>
</protein>
<sequence length="341" mass="36223">MQCRVGSPGRGASLTAKAVVGAPKQWSLAANASRDIALAGESERQRSLLQAARWEHSESTGTARRALKVVNDTTELAARTLDQLFQQGQQVDRATHGVDQIDVQVQHTNRIIAFMGRWCCLRTDKHDTDLEAEKISRSQVVQRQQMDCVLATECIATGYVGKHELLAAAMTKCGAAGPAADAAAAAASSSAADAVASQPWSELIAAVPGPLGRERAAGRGSMPMLGHGLEERQRQLLQAETARQDCYLDQVCSGLDALRTMGLAMGEELAEQDGKLDALQQRADQTGQGLRSAAAGAAKLVGRAPRRASSASSWQHGQDGGMQAVSRAMVAAAPMARYRKR</sequence>
<accession>A0A9D4TER8</accession>
<dbReference type="EMBL" id="SIDB01000014">
    <property type="protein sequence ID" value="KAI3423820.1"/>
    <property type="molecule type" value="Genomic_DNA"/>
</dbReference>
<dbReference type="GO" id="GO:0015031">
    <property type="term" value="P:protein transport"/>
    <property type="evidence" value="ECO:0007669"/>
    <property type="project" value="UniProtKB-KW"/>
</dbReference>
<reference evidence="5" key="2">
    <citation type="submission" date="2020-11" db="EMBL/GenBank/DDBJ databases">
        <authorList>
            <person name="Cecchin M."/>
            <person name="Marcolungo L."/>
            <person name="Rossato M."/>
            <person name="Girolomoni L."/>
            <person name="Cosentino E."/>
            <person name="Cuine S."/>
            <person name="Li-Beisson Y."/>
            <person name="Delledonne M."/>
            <person name="Ballottari M."/>
        </authorList>
    </citation>
    <scope>NUCLEOTIDE SEQUENCE</scope>
    <source>
        <strain evidence="5">211/11P</strain>
        <tissue evidence="5">Whole cell</tissue>
    </source>
</reference>
<evidence type="ECO:0000256" key="3">
    <source>
        <dbReference type="SAM" id="MobiDB-lite"/>
    </source>
</evidence>
<proteinExistence type="inferred from homology"/>
<keyword evidence="2" id="KW-0653">Protein transport</keyword>
<dbReference type="OrthoDB" id="19261at2759"/>
<evidence type="ECO:0000313" key="5">
    <source>
        <dbReference type="EMBL" id="KAI3423820.1"/>
    </source>
</evidence>